<keyword evidence="3" id="KW-1185">Reference proteome</keyword>
<gene>
    <name evidence="2" type="ORF">C7B82_17265</name>
</gene>
<dbReference type="Pfam" id="PF01740">
    <property type="entry name" value="STAS"/>
    <property type="match status" value="1"/>
</dbReference>
<protein>
    <submittedName>
        <fullName evidence="2">Sulfate transporter</fullName>
    </submittedName>
</protein>
<dbReference type="OrthoDB" id="9796076at2"/>
<dbReference type="InterPro" id="IPR036513">
    <property type="entry name" value="STAS_dom_sf"/>
</dbReference>
<organism evidence="2 3">
    <name type="scientific">Stenomitos frigidus ULC18</name>
    <dbReference type="NCBI Taxonomy" id="2107698"/>
    <lineage>
        <taxon>Bacteria</taxon>
        <taxon>Bacillati</taxon>
        <taxon>Cyanobacteriota</taxon>
        <taxon>Cyanophyceae</taxon>
        <taxon>Leptolyngbyales</taxon>
        <taxon>Leptolyngbyaceae</taxon>
        <taxon>Stenomitos</taxon>
    </lineage>
</organism>
<evidence type="ECO:0000259" key="1">
    <source>
        <dbReference type="PROSITE" id="PS50801"/>
    </source>
</evidence>
<dbReference type="PROSITE" id="PS50801">
    <property type="entry name" value="STAS"/>
    <property type="match status" value="1"/>
</dbReference>
<name>A0A2T1E3B8_9CYAN</name>
<proteinExistence type="predicted"/>
<sequence length="113" mass="12657">MVIKIFKPVGILDRIQAKKLHLEVDNAIKAGSKIALIDMQAVTLIDSSALGELVVLLKAIRTKDGKLCFCSVGQQPKMVFELTGMEKVFHIFSDQEAFHQHQIAINPEHHLLR</sequence>
<dbReference type="Proteomes" id="UP000239576">
    <property type="component" value="Unassembled WGS sequence"/>
</dbReference>
<dbReference type="SUPFAM" id="SSF52091">
    <property type="entry name" value="SpoIIaa-like"/>
    <property type="match status" value="1"/>
</dbReference>
<reference evidence="3" key="1">
    <citation type="submission" date="2018-02" db="EMBL/GenBank/DDBJ databases">
        <authorList>
            <person name="Moore K."/>
            <person name="Momper L."/>
        </authorList>
    </citation>
    <scope>NUCLEOTIDE SEQUENCE [LARGE SCALE GENOMIC DNA]</scope>
    <source>
        <strain evidence="3">ULC18</strain>
    </source>
</reference>
<dbReference type="PANTHER" id="PTHR33495">
    <property type="entry name" value="ANTI-SIGMA FACTOR ANTAGONIST TM_1081-RELATED-RELATED"/>
    <property type="match status" value="1"/>
</dbReference>
<comment type="caution">
    <text evidence="2">The sequence shown here is derived from an EMBL/GenBank/DDBJ whole genome shotgun (WGS) entry which is preliminary data.</text>
</comment>
<dbReference type="InterPro" id="IPR002645">
    <property type="entry name" value="STAS_dom"/>
</dbReference>
<dbReference type="Gene3D" id="3.30.750.24">
    <property type="entry name" value="STAS domain"/>
    <property type="match status" value="1"/>
</dbReference>
<dbReference type="EMBL" id="PVWK01000097">
    <property type="protein sequence ID" value="PSB27220.1"/>
    <property type="molecule type" value="Genomic_DNA"/>
</dbReference>
<reference evidence="2 3" key="2">
    <citation type="submission" date="2018-03" db="EMBL/GenBank/DDBJ databases">
        <title>The ancient ancestry and fast evolution of plastids.</title>
        <authorList>
            <person name="Moore K.R."/>
            <person name="Magnabosco C."/>
            <person name="Momper L."/>
            <person name="Gold D.A."/>
            <person name="Bosak T."/>
            <person name="Fournier G.P."/>
        </authorList>
    </citation>
    <scope>NUCLEOTIDE SEQUENCE [LARGE SCALE GENOMIC DNA]</scope>
    <source>
        <strain evidence="2 3">ULC18</strain>
    </source>
</reference>
<feature type="domain" description="STAS" evidence="1">
    <location>
        <begin position="1"/>
        <end position="108"/>
    </location>
</feature>
<dbReference type="GO" id="GO:0043856">
    <property type="term" value="F:anti-sigma factor antagonist activity"/>
    <property type="evidence" value="ECO:0007669"/>
    <property type="project" value="TreeGrafter"/>
</dbReference>
<dbReference type="AlphaFoldDB" id="A0A2T1E3B8"/>
<dbReference type="PANTHER" id="PTHR33495:SF2">
    <property type="entry name" value="ANTI-SIGMA FACTOR ANTAGONIST TM_1081-RELATED"/>
    <property type="match status" value="1"/>
</dbReference>
<dbReference type="CDD" id="cd07043">
    <property type="entry name" value="STAS_anti-anti-sigma_factors"/>
    <property type="match status" value="1"/>
</dbReference>
<evidence type="ECO:0000313" key="3">
    <source>
        <dbReference type="Proteomes" id="UP000239576"/>
    </source>
</evidence>
<accession>A0A2T1E3B8</accession>
<evidence type="ECO:0000313" key="2">
    <source>
        <dbReference type="EMBL" id="PSB27220.1"/>
    </source>
</evidence>